<proteinExistence type="predicted"/>
<evidence type="ECO:0000313" key="2">
    <source>
        <dbReference type="Proteomes" id="UP000485058"/>
    </source>
</evidence>
<accession>A0A699YS67</accession>
<dbReference type="AlphaFoldDB" id="A0A699YS67"/>
<evidence type="ECO:0000313" key="1">
    <source>
        <dbReference type="EMBL" id="GFH12115.1"/>
    </source>
</evidence>
<organism evidence="1 2">
    <name type="scientific">Haematococcus lacustris</name>
    <name type="common">Green alga</name>
    <name type="synonym">Haematococcus pluvialis</name>
    <dbReference type="NCBI Taxonomy" id="44745"/>
    <lineage>
        <taxon>Eukaryota</taxon>
        <taxon>Viridiplantae</taxon>
        <taxon>Chlorophyta</taxon>
        <taxon>core chlorophytes</taxon>
        <taxon>Chlorophyceae</taxon>
        <taxon>CS clade</taxon>
        <taxon>Chlamydomonadales</taxon>
        <taxon>Haematococcaceae</taxon>
        <taxon>Haematococcus</taxon>
    </lineage>
</organism>
<reference evidence="1 2" key="1">
    <citation type="submission" date="2020-02" db="EMBL/GenBank/DDBJ databases">
        <title>Draft genome sequence of Haematococcus lacustris strain NIES-144.</title>
        <authorList>
            <person name="Morimoto D."/>
            <person name="Nakagawa S."/>
            <person name="Yoshida T."/>
            <person name="Sawayama S."/>
        </authorList>
    </citation>
    <scope>NUCLEOTIDE SEQUENCE [LARGE SCALE GENOMIC DNA]</scope>
    <source>
        <strain evidence="1 2">NIES-144</strain>
    </source>
</reference>
<comment type="caution">
    <text evidence="1">The sequence shown here is derived from an EMBL/GenBank/DDBJ whole genome shotgun (WGS) entry which is preliminary data.</text>
</comment>
<name>A0A699YS67_HAELA</name>
<gene>
    <name evidence="1" type="ORF">HaLaN_07746</name>
</gene>
<keyword evidence="2" id="KW-1185">Reference proteome</keyword>
<sequence>MPNLSLLRQFIIASQIPFPPLTTTFTFLAPDNSVFQSLLDLTNTTIAQFVTLPGVLPGFLGHMLGGVQRTASLVNGQVLFTLNGQINLIVRKDP</sequence>
<dbReference type="InterPro" id="IPR036378">
    <property type="entry name" value="FAS1_dom_sf"/>
</dbReference>
<dbReference type="Proteomes" id="UP000485058">
    <property type="component" value="Unassembled WGS sequence"/>
</dbReference>
<dbReference type="EMBL" id="BLLF01000470">
    <property type="protein sequence ID" value="GFH12115.1"/>
    <property type="molecule type" value="Genomic_DNA"/>
</dbReference>
<dbReference type="SUPFAM" id="SSF82153">
    <property type="entry name" value="FAS1 domain"/>
    <property type="match status" value="1"/>
</dbReference>
<evidence type="ECO:0008006" key="3">
    <source>
        <dbReference type="Google" id="ProtNLM"/>
    </source>
</evidence>
<protein>
    <recommendedName>
        <fullName evidence="3">FAS1 domain-containing protein</fullName>
    </recommendedName>
</protein>